<dbReference type="Gene3D" id="3.40.50.300">
    <property type="entry name" value="P-loop containing nucleotide triphosphate hydrolases"/>
    <property type="match status" value="1"/>
</dbReference>
<dbReference type="GO" id="GO:0009378">
    <property type="term" value="F:four-way junction helicase activity"/>
    <property type="evidence" value="ECO:0007669"/>
    <property type="project" value="InterPro"/>
</dbReference>
<dbReference type="SMART" id="SM00382">
    <property type="entry name" value="AAA"/>
    <property type="match status" value="1"/>
</dbReference>
<feature type="region of interest" description="Small ATPAse domain (RuvB-S)" evidence="9">
    <location>
        <begin position="183"/>
        <end position="253"/>
    </location>
</feature>
<dbReference type="GO" id="GO:0006310">
    <property type="term" value="P:DNA recombination"/>
    <property type="evidence" value="ECO:0007669"/>
    <property type="project" value="UniProtKB-UniRule"/>
</dbReference>
<keyword evidence="2 9" id="KW-0547">Nucleotide-binding</keyword>
<protein>
    <recommendedName>
        <fullName evidence="9">Holliday junction branch migration complex subunit RuvB</fullName>
        <ecNumber evidence="9">3.6.4.-</ecNumber>
    </recommendedName>
</protein>
<evidence type="ECO:0000256" key="3">
    <source>
        <dbReference type="ARBA" id="ARBA00022763"/>
    </source>
</evidence>
<dbReference type="SUPFAM" id="SSF46785">
    <property type="entry name" value="Winged helix' DNA-binding domain"/>
    <property type="match status" value="1"/>
</dbReference>
<evidence type="ECO:0000256" key="9">
    <source>
        <dbReference type="HAMAP-Rule" id="MF_00016"/>
    </source>
</evidence>
<comment type="catalytic activity">
    <reaction evidence="9">
        <text>ATP + H2O = ADP + phosphate + H(+)</text>
        <dbReference type="Rhea" id="RHEA:13065"/>
        <dbReference type="ChEBI" id="CHEBI:15377"/>
        <dbReference type="ChEBI" id="CHEBI:15378"/>
        <dbReference type="ChEBI" id="CHEBI:30616"/>
        <dbReference type="ChEBI" id="CHEBI:43474"/>
        <dbReference type="ChEBI" id="CHEBI:456216"/>
    </reaction>
</comment>
<feature type="binding site" evidence="9">
    <location>
        <position position="219"/>
    </location>
    <ligand>
        <name>ATP</name>
        <dbReference type="ChEBI" id="CHEBI:30616"/>
    </ligand>
</feature>
<evidence type="ECO:0000256" key="2">
    <source>
        <dbReference type="ARBA" id="ARBA00022741"/>
    </source>
</evidence>
<dbReference type="HAMAP" id="MF_00016">
    <property type="entry name" value="DNA_HJ_migration_RuvB"/>
    <property type="match status" value="1"/>
</dbReference>
<feature type="binding site" evidence="9">
    <location>
        <position position="68"/>
    </location>
    <ligand>
        <name>ATP</name>
        <dbReference type="ChEBI" id="CHEBI:30616"/>
    </ligand>
</feature>
<comment type="subcellular location">
    <subcellularLocation>
        <location evidence="9">Cytoplasm</location>
    </subcellularLocation>
</comment>
<comment type="domain">
    <text evidence="9">Has 3 domains, the large (RuvB-L) and small ATPase (RuvB-S) domains and the C-terminal head (RuvB-H) domain. The head domain binds DNA, while the ATPase domains jointly bind ATP, ADP or are empty depending on the state of the subunit in the translocation cycle. During a single DNA translocation step the structure of each domain remains the same, but their relative positions change.</text>
</comment>
<proteinExistence type="inferred from homology"/>
<comment type="caution">
    <text evidence="9">Lacks conserved residue(s) required for the propagation of feature annotation.</text>
</comment>
<keyword evidence="8 9" id="KW-0234">DNA repair</keyword>
<feature type="binding site" evidence="9">
    <location>
        <position position="316"/>
    </location>
    <ligand>
        <name>DNA</name>
        <dbReference type="ChEBI" id="CHEBI:16991"/>
    </ligand>
</feature>
<name>A0A7C4YFH8_UNCW3</name>
<dbReference type="GO" id="GO:0048476">
    <property type="term" value="C:Holliday junction resolvase complex"/>
    <property type="evidence" value="ECO:0007669"/>
    <property type="project" value="UniProtKB-UniRule"/>
</dbReference>
<dbReference type="GO" id="GO:0006281">
    <property type="term" value="P:DNA repair"/>
    <property type="evidence" value="ECO:0007669"/>
    <property type="project" value="UniProtKB-UniRule"/>
</dbReference>
<dbReference type="GO" id="GO:0005737">
    <property type="term" value="C:cytoplasm"/>
    <property type="evidence" value="ECO:0007669"/>
    <property type="project" value="UniProtKB-SubCell"/>
</dbReference>
<comment type="caution">
    <text evidence="11">The sequence shown here is derived from an EMBL/GenBank/DDBJ whole genome shotgun (WGS) entry which is preliminary data.</text>
</comment>
<dbReference type="PANTHER" id="PTHR42848">
    <property type="match status" value="1"/>
</dbReference>
<keyword evidence="4 9" id="KW-0378">Hydrolase</keyword>
<keyword evidence="7 9" id="KW-0233">DNA recombination</keyword>
<comment type="similarity">
    <text evidence="9">Belongs to the RuvB family.</text>
</comment>
<evidence type="ECO:0000313" key="11">
    <source>
        <dbReference type="EMBL" id="HGW91486.1"/>
    </source>
</evidence>
<dbReference type="InterPro" id="IPR003593">
    <property type="entry name" value="AAA+_ATPase"/>
</dbReference>
<evidence type="ECO:0000256" key="4">
    <source>
        <dbReference type="ARBA" id="ARBA00022801"/>
    </source>
</evidence>
<evidence type="ECO:0000256" key="1">
    <source>
        <dbReference type="ARBA" id="ARBA00022490"/>
    </source>
</evidence>
<feature type="binding site" evidence="9">
    <location>
        <position position="182"/>
    </location>
    <ligand>
        <name>ATP</name>
        <dbReference type="ChEBI" id="CHEBI:30616"/>
    </ligand>
</feature>
<comment type="function">
    <text evidence="9">The RuvA-RuvB-RuvC complex processes Holliday junction (HJ) DNA during genetic recombination and DNA repair, while the RuvA-RuvB complex plays an important role in the rescue of blocked DNA replication forks via replication fork reversal (RFR). RuvA specifically binds to HJ cruciform DNA, conferring on it an open structure. The RuvB hexamer acts as an ATP-dependent pump, pulling dsDNA into and through the RuvAB complex. RuvB forms 2 homohexamers on either side of HJ DNA bound by 1 or 2 RuvA tetramers; 4 subunits per hexamer contact DNA at a time. Coordinated motions by a converter formed by DNA-disengaged RuvB subunits stimulates ATP hydrolysis and nucleotide exchange. Immobilization of the converter enables RuvB to convert the ATP-contained energy into a lever motion, pulling 2 nucleotides of DNA out of the RuvA tetramer per ATP hydrolyzed, thus driving DNA branch migration. The RuvB motors rotate together with the DNA substrate, which together with the progressing nucleotide cycle form the mechanistic basis for DNA recombination by continuous HJ branch migration. Branch migration allows RuvC to scan DNA until it finds its consensus sequence, where it cleaves and resolves cruciform DNA.</text>
</comment>
<keyword evidence="5 9" id="KW-0067">ATP-binding</keyword>
<sequence length="336" mass="38289">MTIDITTPSRLPDDIDFENRLRPGFLKEFINQNKIKENLSIFIQAAKNRKEPLDHILFLGPPGLGKTTMANIISKELGVNIISISGPVLMKPRDLAGVLTKLKKFDVLFIDEIHRINKQVEEYLYQAMEDYRIDLIIDSGPQARALKLNLQPFTLIGATTRSGLLTSALRSRFGYTPRIDYYETKDLKKIIQRSARILNIEIDDEGAEEIARRSRGTPRIANRLLRRIRDFAEVKGKGKITKEITRYGLEMLEVDEEGLDPLDKLILKTIIEKFKGGPVGLNTLATAIGEDAETIEEVFEPYLIMRGFLERTSRGRVATELAYKHLKYPVKTKTLF</sequence>
<dbReference type="InterPro" id="IPR041445">
    <property type="entry name" value="AAA_lid_4"/>
</dbReference>
<dbReference type="Pfam" id="PF05491">
    <property type="entry name" value="WHD_RuvB"/>
    <property type="match status" value="1"/>
</dbReference>
<keyword evidence="1 9" id="KW-0963">Cytoplasm</keyword>
<dbReference type="NCBIfam" id="TIGR00635">
    <property type="entry name" value="ruvB"/>
    <property type="match status" value="1"/>
</dbReference>
<dbReference type="Gene3D" id="1.10.10.10">
    <property type="entry name" value="Winged helix-like DNA-binding domain superfamily/Winged helix DNA-binding domain"/>
    <property type="match status" value="1"/>
</dbReference>
<dbReference type="GO" id="GO:0016787">
    <property type="term" value="F:hydrolase activity"/>
    <property type="evidence" value="ECO:0007669"/>
    <property type="project" value="UniProtKB-KW"/>
</dbReference>
<keyword evidence="11" id="KW-0347">Helicase</keyword>
<feature type="binding site" evidence="9">
    <location>
        <position position="66"/>
    </location>
    <ligand>
        <name>ATP</name>
        <dbReference type="ChEBI" id="CHEBI:30616"/>
    </ligand>
</feature>
<dbReference type="FunFam" id="1.10.8.60:FF:000023">
    <property type="entry name" value="Holliday junction ATP-dependent DNA helicase RuvB"/>
    <property type="match status" value="1"/>
</dbReference>
<comment type="subunit">
    <text evidence="9">Homohexamer. Forms an RuvA(8)-RuvB(12)-Holliday junction (HJ) complex. HJ DNA is sandwiched between 2 RuvA tetramers; dsDNA enters through RuvA and exits via RuvB. An RuvB hexamer assembles on each DNA strand where it exits the tetramer. Each RuvB hexamer is contacted by two RuvA subunits (via domain III) on 2 adjacent RuvB subunits; this complex drives branch migration. In the full resolvosome a probable DNA-RuvA(4)-RuvB(12)-RuvC(2) complex forms which resolves the HJ.</text>
</comment>
<keyword evidence="6 9" id="KW-0238">DNA-binding</keyword>
<dbReference type="Pfam" id="PF17864">
    <property type="entry name" value="AAA_lid_4"/>
    <property type="match status" value="1"/>
</dbReference>
<gene>
    <name evidence="9 11" type="primary">ruvB</name>
    <name evidence="11" type="ORF">ENV67_02965</name>
</gene>
<dbReference type="EC" id="3.6.4.-" evidence="9"/>
<feature type="binding site" evidence="9">
    <location>
        <position position="21"/>
    </location>
    <ligand>
        <name>ATP</name>
        <dbReference type="ChEBI" id="CHEBI:30616"/>
    </ligand>
</feature>
<feature type="binding site" evidence="9">
    <location>
        <begin position="129"/>
        <end position="131"/>
    </location>
    <ligand>
        <name>ATP</name>
        <dbReference type="ChEBI" id="CHEBI:30616"/>
    </ligand>
</feature>
<dbReference type="SUPFAM" id="SSF52540">
    <property type="entry name" value="P-loop containing nucleoside triphosphate hydrolases"/>
    <property type="match status" value="1"/>
</dbReference>
<evidence type="ECO:0000256" key="8">
    <source>
        <dbReference type="ARBA" id="ARBA00023204"/>
    </source>
</evidence>
<dbReference type="AlphaFoldDB" id="A0A7C4YFH8"/>
<feature type="binding site" evidence="9">
    <location>
        <position position="67"/>
    </location>
    <ligand>
        <name>Mg(2+)</name>
        <dbReference type="ChEBI" id="CHEBI:18420"/>
    </ligand>
</feature>
<accession>A0A7C4YFH8</accession>
<feature type="binding site" evidence="9">
    <location>
        <position position="22"/>
    </location>
    <ligand>
        <name>ATP</name>
        <dbReference type="ChEBI" id="CHEBI:30616"/>
    </ligand>
</feature>
<dbReference type="InterPro" id="IPR036388">
    <property type="entry name" value="WH-like_DNA-bd_sf"/>
</dbReference>
<feature type="binding site" evidence="9">
    <location>
        <position position="172"/>
    </location>
    <ligand>
        <name>ATP</name>
        <dbReference type="ChEBI" id="CHEBI:30616"/>
    </ligand>
</feature>
<feature type="binding site" evidence="9">
    <location>
        <position position="63"/>
    </location>
    <ligand>
        <name>ATP</name>
        <dbReference type="ChEBI" id="CHEBI:30616"/>
    </ligand>
</feature>
<dbReference type="GO" id="GO:0000400">
    <property type="term" value="F:four-way junction DNA binding"/>
    <property type="evidence" value="ECO:0007669"/>
    <property type="project" value="UniProtKB-UniRule"/>
</dbReference>
<evidence type="ECO:0000256" key="6">
    <source>
        <dbReference type="ARBA" id="ARBA00023125"/>
    </source>
</evidence>
<dbReference type="NCBIfam" id="NF000868">
    <property type="entry name" value="PRK00080.1"/>
    <property type="match status" value="1"/>
</dbReference>
<keyword evidence="3 9" id="KW-0227">DNA damage</keyword>
<feature type="region of interest" description="Large ATPase domain (RuvB-L)" evidence="9">
    <location>
        <begin position="2"/>
        <end position="182"/>
    </location>
</feature>
<feature type="binding site" evidence="9">
    <location>
        <position position="311"/>
    </location>
    <ligand>
        <name>DNA</name>
        <dbReference type="ChEBI" id="CHEBI:16991"/>
    </ligand>
</feature>
<dbReference type="InterPro" id="IPR004605">
    <property type="entry name" value="DNA_helicase_Holl-junc_RuvB"/>
</dbReference>
<dbReference type="Pfam" id="PF05496">
    <property type="entry name" value="RuvB_N"/>
    <property type="match status" value="1"/>
</dbReference>
<feature type="binding site" evidence="9">
    <location>
        <position position="67"/>
    </location>
    <ligand>
        <name>ATP</name>
        <dbReference type="ChEBI" id="CHEBI:30616"/>
    </ligand>
</feature>
<dbReference type="InterPro" id="IPR008823">
    <property type="entry name" value="RuvB_wg_C"/>
</dbReference>
<dbReference type="Gene3D" id="1.10.8.60">
    <property type="match status" value="1"/>
</dbReference>
<dbReference type="PANTHER" id="PTHR42848:SF1">
    <property type="entry name" value="HOLLIDAY JUNCTION BRANCH MIGRATION COMPLEX SUBUNIT RUVB"/>
    <property type="match status" value="1"/>
</dbReference>
<dbReference type="EMBL" id="DTHG01000037">
    <property type="protein sequence ID" value="HGW91486.1"/>
    <property type="molecule type" value="Genomic_DNA"/>
</dbReference>
<reference evidence="11" key="1">
    <citation type="journal article" date="2020" name="mSystems">
        <title>Genome- and Community-Level Interaction Insights into Carbon Utilization and Element Cycling Functions of Hydrothermarchaeota in Hydrothermal Sediment.</title>
        <authorList>
            <person name="Zhou Z."/>
            <person name="Liu Y."/>
            <person name="Xu W."/>
            <person name="Pan J."/>
            <person name="Luo Z.H."/>
            <person name="Li M."/>
        </authorList>
    </citation>
    <scope>NUCLEOTIDE SEQUENCE [LARGE SCALE GENOMIC DNA]</scope>
    <source>
        <strain evidence="11">SpSt-780</strain>
    </source>
</reference>
<feature type="domain" description="AAA+ ATPase" evidence="10">
    <location>
        <begin position="52"/>
        <end position="180"/>
    </location>
</feature>
<organism evidence="11">
    <name type="scientific">candidate division WOR-3 bacterium</name>
    <dbReference type="NCBI Taxonomy" id="2052148"/>
    <lineage>
        <taxon>Bacteria</taxon>
        <taxon>Bacteria division WOR-3</taxon>
    </lineage>
</organism>
<evidence type="ECO:0000256" key="5">
    <source>
        <dbReference type="ARBA" id="ARBA00022840"/>
    </source>
</evidence>
<dbReference type="InterPro" id="IPR036390">
    <property type="entry name" value="WH_DNA-bd_sf"/>
</dbReference>
<dbReference type="CDD" id="cd00009">
    <property type="entry name" value="AAA"/>
    <property type="match status" value="1"/>
</dbReference>
<evidence type="ECO:0000259" key="10">
    <source>
        <dbReference type="SMART" id="SM00382"/>
    </source>
</evidence>
<evidence type="ECO:0000256" key="7">
    <source>
        <dbReference type="ARBA" id="ARBA00023172"/>
    </source>
</evidence>
<dbReference type="InterPro" id="IPR027417">
    <property type="entry name" value="P-loop_NTPase"/>
</dbReference>
<dbReference type="GO" id="GO:0005524">
    <property type="term" value="F:ATP binding"/>
    <property type="evidence" value="ECO:0007669"/>
    <property type="project" value="UniProtKB-UniRule"/>
</dbReference>
<feature type="region of interest" description="Head domain (RuvB-H)" evidence="9">
    <location>
        <begin position="256"/>
        <end position="336"/>
    </location>
</feature>
<dbReference type="InterPro" id="IPR008824">
    <property type="entry name" value="RuvB-like_N"/>
</dbReference>